<dbReference type="Proteomes" id="UP000027135">
    <property type="component" value="Unassembled WGS sequence"/>
</dbReference>
<evidence type="ECO:0000313" key="1">
    <source>
        <dbReference type="EMBL" id="KDR08709.1"/>
    </source>
</evidence>
<dbReference type="InParanoid" id="A0A067QJ16"/>
<organism evidence="1 2">
    <name type="scientific">Zootermopsis nevadensis</name>
    <name type="common">Dampwood termite</name>
    <dbReference type="NCBI Taxonomy" id="136037"/>
    <lineage>
        <taxon>Eukaryota</taxon>
        <taxon>Metazoa</taxon>
        <taxon>Ecdysozoa</taxon>
        <taxon>Arthropoda</taxon>
        <taxon>Hexapoda</taxon>
        <taxon>Insecta</taxon>
        <taxon>Pterygota</taxon>
        <taxon>Neoptera</taxon>
        <taxon>Polyneoptera</taxon>
        <taxon>Dictyoptera</taxon>
        <taxon>Blattodea</taxon>
        <taxon>Blattoidea</taxon>
        <taxon>Termitoidae</taxon>
        <taxon>Termopsidae</taxon>
        <taxon>Zootermopsis</taxon>
    </lineage>
</organism>
<protein>
    <submittedName>
        <fullName evidence="1">Uncharacterized protein</fullName>
    </submittedName>
</protein>
<gene>
    <name evidence="1" type="ORF">L798_01500</name>
</gene>
<keyword evidence="2" id="KW-1185">Reference proteome</keyword>
<proteinExistence type="predicted"/>
<reference evidence="1 2" key="1">
    <citation type="journal article" date="2014" name="Nat. Commun.">
        <title>Molecular traces of alternative social organization in a termite genome.</title>
        <authorList>
            <person name="Terrapon N."/>
            <person name="Li C."/>
            <person name="Robertson H.M."/>
            <person name="Ji L."/>
            <person name="Meng X."/>
            <person name="Booth W."/>
            <person name="Chen Z."/>
            <person name="Childers C.P."/>
            <person name="Glastad K.M."/>
            <person name="Gokhale K."/>
            <person name="Gowin J."/>
            <person name="Gronenberg W."/>
            <person name="Hermansen R.A."/>
            <person name="Hu H."/>
            <person name="Hunt B.G."/>
            <person name="Huylmans A.K."/>
            <person name="Khalil S.M."/>
            <person name="Mitchell R.D."/>
            <person name="Munoz-Torres M.C."/>
            <person name="Mustard J.A."/>
            <person name="Pan H."/>
            <person name="Reese J.T."/>
            <person name="Scharf M.E."/>
            <person name="Sun F."/>
            <person name="Vogel H."/>
            <person name="Xiao J."/>
            <person name="Yang W."/>
            <person name="Yang Z."/>
            <person name="Yang Z."/>
            <person name="Zhou J."/>
            <person name="Zhu J."/>
            <person name="Brent C.S."/>
            <person name="Elsik C.G."/>
            <person name="Goodisman M.A."/>
            <person name="Liberles D.A."/>
            <person name="Roe R.M."/>
            <person name="Vargo E.L."/>
            <person name="Vilcinskas A."/>
            <person name="Wang J."/>
            <person name="Bornberg-Bauer E."/>
            <person name="Korb J."/>
            <person name="Zhang G."/>
            <person name="Liebig J."/>
        </authorList>
    </citation>
    <scope>NUCLEOTIDE SEQUENCE [LARGE SCALE GENOMIC DNA]</scope>
    <source>
        <tissue evidence="1">Whole organism</tissue>
    </source>
</reference>
<dbReference type="EMBL" id="KK853305">
    <property type="protein sequence ID" value="KDR08709.1"/>
    <property type="molecule type" value="Genomic_DNA"/>
</dbReference>
<name>A0A067QJ16_ZOONE</name>
<sequence>MKGCICQGDKSSCQSPVGEQIVEQSSICLMPKGVNQRILQSTIWRDHHKRLNFKAHKVQLLQALSEENKVRRVASRENFIQQVKQDKTLDLPSATKAHFM</sequence>
<evidence type="ECO:0000313" key="2">
    <source>
        <dbReference type="Proteomes" id="UP000027135"/>
    </source>
</evidence>
<accession>A0A067QJ16</accession>
<dbReference type="AlphaFoldDB" id="A0A067QJ16"/>